<dbReference type="AlphaFoldDB" id="A0A0E9VU96"/>
<protein>
    <submittedName>
        <fullName evidence="1">Uncharacterized protein</fullName>
    </submittedName>
</protein>
<accession>A0A0E9VU96</accession>
<dbReference type="EMBL" id="GBXM01027754">
    <property type="protein sequence ID" value="JAH80823.1"/>
    <property type="molecule type" value="Transcribed_RNA"/>
</dbReference>
<reference evidence="1" key="2">
    <citation type="journal article" date="2015" name="Fish Shellfish Immunol.">
        <title>Early steps in the European eel (Anguilla anguilla)-Vibrio vulnificus interaction in the gills: Role of the RtxA13 toxin.</title>
        <authorList>
            <person name="Callol A."/>
            <person name="Pajuelo D."/>
            <person name="Ebbesson L."/>
            <person name="Teles M."/>
            <person name="MacKenzie S."/>
            <person name="Amaro C."/>
        </authorList>
    </citation>
    <scope>NUCLEOTIDE SEQUENCE</scope>
</reference>
<reference evidence="1" key="1">
    <citation type="submission" date="2014-11" db="EMBL/GenBank/DDBJ databases">
        <authorList>
            <person name="Amaro Gonzalez C."/>
        </authorList>
    </citation>
    <scope>NUCLEOTIDE SEQUENCE</scope>
</reference>
<sequence>MYNHIFVGENLRLFSH</sequence>
<organism evidence="1">
    <name type="scientific">Anguilla anguilla</name>
    <name type="common">European freshwater eel</name>
    <name type="synonym">Muraena anguilla</name>
    <dbReference type="NCBI Taxonomy" id="7936"/>
    <lineage>
        <taxon>Eukaryota</taxon>
        <taxon>Metazoa</taxon>
        <taxon>Chordata</taxon>
        <taxon>Craniata</taxon>
        <taxon>Vertebrata</taxon>
        <taxon>Euteleostomi</taxon>
        <taxon>Actinopterygii</taxon>
        <taxon>Neopterygii</taxon>
        <taxon>Teleostei</taxon>
        <taxon>Anguilliformes</taxon>
        <taxon>Anguillidae</taxon>
        <taxon>Anguilla</taxon>
    </lineage>
</organism>
<proteinExistence type="predicted"/>
<evidence type="ECO:0000313" key="1">
    <source>
        <dbReference type="EMBL" id="JAH80823.1"/>
    </source>
</evidence>
<name>A0A0E9VU96_ANGAN</name>